<protein>
    <submittedName>
        <fullName evidence="2">Uncharacterized protein</fullName>
    </submittedName>
</protein>
<name>X1DA18_9ZZZZ</name>
<organism evidence="2">
    <name type="scientific">marine sediment metagenome</name>
    <dbReference type="NCBI Taxonomy" id="412755"/>
    <lineage>
        <taxon>unclassified sequences</taxon>
        <taxon>metagenomes</taxon>
        <taxon>ecological metagenomes</taxon>
    </lineage>
</organism>
<keyword evidence="1" id="KW-0472">Membrane</keyword>
<dbReference type="AlphaFoldDB" id="X1DA18"/>
<sequence>MTAIKPSEIKNHLKGLSRRDFVKYLFAGSAVSLYSLNMLNAAVYQSITSLNQKYIQDESPDGVYQFLQFTIEGECLVSAFFFNLSVRVLYACSLGDYPINFSTYFR</sequence>
<dbReference type="EMBL" id="BART01020248">
    <property type="protein sequence ID" value="GAH01914.1"/>
    <property type="molecule type" value="Genomic_DNA"/>
</dbReference>
<feature type="transmembrane region" description="Helical" evidence="1">
    <location>
        <begin position="21"/>
        <end position="44"/>
    </location>
</feature>
<keyword evidence="1" id="KW-0812">Transmembrane</keyword>
<feature type="non-terminal residue" evidence="2">
    <location>
        <position position="106"/>
    </location>
</feature>
<reference evidence="2" key="1">
    <citation type="journal article" date="2014" name="Front. Microbiol.">
        <title>High frequency of phylogenetically diverse reductive dehalogenase-homologous genes in deep subseafloor sedimentary metagenomes.</title>
        <authorList>
            <person name="Kawai M."/>
            <person name="Futagami T."/>
            <person name="Toyoda A."/>
            <person name="Takaki Y."/>
            <person name="Nishi S."/>
            <person name="Hori S."/>
            <person name="Arai W."/>
            <person name="Tsubouchi T."/>
            <person name="Morono Y."/>
            <person name="Uchiyama I."/>
            <person name="Ito T."/>
            <person name="Fujiyama A."/>
            <person name="Inagaki F."/>
            <person name="Takami H."/>
        </authorList>
    </citation>
    <scope>NUCLEOTIDE SEQUENCE</scope>
    <source>
        <strain evidence="2">Expedition CK06-06</strain>
    </source>
</reference>
<evidence type="ECO:0000256" key="1">
    <source>
        <dbReference type="SAM" id="Phobius"/>
    </source>
</evidence>
<evidence type="ECO:0000313" key="2">
    <source>
        <dbReference type="EMBL" id="GAH01914.1"/>
    </source>
</evidence>
<gene>
    <name evidence="2" type="ORF">S01H4_37655</name>
</gene>
<accession>X1DA18</accession>
<proteinExistence type="predicted"/>
<keyword evidence="1" id="KW-1133">Transmembrane helix</keyword>
<comment type="caution">
    <text evidence="2">The sequence shown here is derived from an EMBL/GenBank/DDBJ whole genome shotgun (WGS) entry which is preliminary data.</text>
</comment>